<evidence type="ECO:0000313" key="2">
    <source>
        <dbReference type="EMBL" id="PNT59707.1"/>
    </source>
</evidence>
<accession>A0A2K2CCE9</accession>
<dbReference type="AlphaFoldDB" id="A0A2K2CCE9"/>
<organism evidence="2 3">
    <name type="scientific">Populus trichocarpa</name>
    <name type="common">Western balsam poplar</name>
    <name type="synonym">Populus balsamifera subsp. trichocarpa</name>
    <dbReference type="NCBI Taxonomy" id="3694"/>
    <lineage>
        <taxon>Eukaryota</taxon>
        <taxon>Viridiplantae</taxon>
        <taxon>Streptophyta</taxon>
        <taxon>Embryophyta</taxon>
        <taxon>Tracheophyta</taxon>
        <taxon>Spermatophyta</taxon>
        <taxon>Magnoliopsida</taxon>
        <taxon>eudicotyledons</taxon>
        <taxon>Gunneridae</taxon>
        <taxon>Pentapetalae</taxon>
        <taxon>rosids</taxon>
        <taxon>fabids</taxon>
        <taxon>Malpighiales</taxon>
        <taxon>Salicaceae</taxon>
        <taxon>Saliceae</taxon>
        <taxon>Populus</taxon>
    </lineage>
</organism>
<keyword evidence="3" id="KW-1185">Reference proteome</keyword>
<dbReference type="EMBL" id="CM009290">
    <property type="protein sequence ID" value="PNT59707.1"/>
    <property type="molecule type" value="Genomic_DNA"/>
</dbReference>
<evidence type="ECO:0000256" key="1">
    <source>
        <dbReference type="SAM" id="Phobius"/>
    </source>
</evidence>
<keyword evidence="1" id="KW-1133">Transmembrane helix</keyword>
<proteinExistence type="predicted"/>
<dbReference type="InParanoid" id="A0A2K2CCE9"/>
<feature type="transmembrane region" description="Helical" evidence="1">
    <location>
        <begin position="12"/>
        <end position="33"/>
    </location>
</feature>
<evidence type="ECO:0000313" key="3">
    <source>
        <dbReference type="Proteomes" id="UP000006729"/>
    </source>
</evidence>
<name>A0A2K2CCE9_POPTR</name>
<keyword evidence="1" id="KW-0812">Transmembrane</keyword>
<feature type="transmembrane region" description="Helical" evidence="1">
    <location>
        <begin position="45"/>
        <end position="66"/>
    </location>
</feature>
<protein>
    <submittedName>
        <fullName evidence="2">Uncharacterized protein</fullName>
    </submittedName>
</protein>
<gene>
    <name evidence="2" type="ORF">POPTR_001G425100</name>
</gene>
<keyword evidence="1" id="KW-0472">Membrane</keyword>
<sequence>MIELLKLLSFQFFIAFHVCWFVKGGAELLSCYFSYQLSYDMCQRGFICLFFPTSLFIFMGGGYFWFQP</sequence>
<reference evidence="2 3" key="1">
    <citation type="journal article" date="2006" name="Science">
        <title>The genome of black cottonwood, Populus trichocarpa (Torr. &amp; Gray).</title>
        <authorList>
            <person name="Tuskan G.A."/>
            <person name="Difazio S."/>
            <person name="Jansson S."/>
            <person name="Bohlmann J."/>
            <person name="Grigoriev I."/>
            <person name="Hellsten U."/>
            <person name="Putnam N."/>
            <person name="Ralph S."/>
            <person name="Rombauts S."/>
            <person name="Salamov A."/>
            <person name="Schein J."/>
            <person name="Sterck L."/>
            <person name="Aerts A."/>
            <person name="Bhalerao R.R."/>
            <person name="Bhalerao R.P."/>
            <person name="Blaudez D."/>
            <person name="Boerjan W."/>
            <person name="Brun A."/>
            <person name="Brunner A."/>
            <person name="Busov V."/>
            <person name="Campbell M."/>
            <person name="Carlson J."/>
            <person name="Chalot M."/>
            <person name="Chapman J."/>
            <person name="Chen G.L."/>
            <person name="Cooper D."/>
            <person name="Coutinho P.M."/>
            <person name="Couturier J."/>
            <person name="Covert S."/>
            <person name="Cronk Q."/>
            <person name="Cunningham R."/>
            <person name="Davis J."/>
            <person name="Degroeve S."/>
            <person name="Dejardin A."/>
            <person name="Depamphilis C."/>
            <person name="Detter J."/>
            <person name="Dirks B."/>
            <person name="Dubchak I."/>
            <person name="Duplessis S."/>
            <person name="Ehlting J."/>
            <person name="Ellis B."/>
            <person name="Gendler K."/>
            <person name="Goodstein D."/>
            <person name="Gribskov M."/>
            <person name="Grimwood J."/>
            <person name="Groover A."/>
            <person name="Gunter L."/>
            <person name="Hamberger B."/>
            <person name="Heinze B."/>
            <person name="Helariutta Y."/>
            <person name="Henrissat B."/>
            <person name="Holligan D."/>
            <person name="Holt R."/>
            <person name="Huang W."/>
            <person name="Islam-Faridi N."/>
            <person name="Jones S."/>
            <person name="Jones-Rhoades M."/>
            <person name="Jorgensen R."/>
            <person name="Joshi C."/>
            <person name="Kangasjarvi J."/>
            <person name="Karlsson J."/>
            <person name="Kelleher C."/>
            <person name="Kirkpatrick R."/>
            <person name="Kirst M."/>
            <person name="Kohler A."/>
            <person name="Kalluri U."/>
            <person name="Larimer F."/>
            <person name="Leebens-Mack J."/>
            <person name="Leple J.C."/>
            <person name="Locascio P."/>
            <person name="Lou Y."/>
            <person name="Lucas S."/>
            <person name="Martin F."/>
            <person name="Montanini B."/>
            <person name="Napoli C."/>
            <person name="Nelson D.R."/>
            <person name="Nelson C."/>
            <person name="Nieminen K."/>
            <person name="Nilsson O."/>
            <person name="Pereda V."/>
            <person name="Peter G."/>
            <person name="Philippe R."/>
            <person name="Pilate G."/>
            <person name="Poliakov A."/>
            <person name="Razumovskaya J."/>
            <person name="Richardson P."/>
            <person name="Rinaldi C."/>
            <person name="Ritland K."/>
            <person name="Rouze P."/>
            <person name="Ryaboy D."/>
            <person name="Schmutz J."/>
            <person name="Schrader J."/>
            <person name="Segerman B."/>
            <person name="Shin H."/>
            <person name="Siddiqui A."/>
            <person name="Sterky F."/>
            <person name="Terry A."/>
            <person name="Tsai C.J."/>
            <person name="Uberbacher E."/>
            <person name="Unneberg P."/>
            <person name="Vahala J."/>
            <person name="Wall K."/>
            <person name="Wessler S."/>
            <person name="Yang G."/>
            <person name="Yin T."/>
            <person name="Douglas C."/>
            <person name="Marra M."/>
            <person name="Sandberg G."/>
            <person name="Van de Peer Y."/>
            <person name="Rokhsar D."/>
        </authorList>
    </citation>
    <scope>NUCLEOTIDE SEQUENCE [LARGE SCALE GENOMIC DNA]</scope>
    <source>
        <strain evidence="3">cv. Nisqually</strain>
    </source>
</reference>
<dbReference type="Proteomes" id="UP000006729">
    <property type="component" value="Chromosome 1"/>
</dbReference>